<comment type="similarity">
    <text evidence="2 12">Belongs to the CybS family.</text>
</comment>
<evidence type="ECO:0000256" key="9">
    <source>
        <dbReference type="ARBA" id="ARBA00023136"/>
    </source>
</evidence>
<feature type="binding site" description="axial binding residue" evidence="11">
    <location>
        <position position="117"/>
    </location>
    <ligand>
        <name>heme b</name>
        <dbReference type="ChEBI" id="CHEBI:60344"/>
        <note>ligand shared with SDHC</note>
    </ligand>
    <ligandPart>
        <name>Fe</name>
        <dbReference type="ChEBI" id="CHEBI:18248"/>
    </ligandPart>
</feature>
<dbReference type="SUPFAM" id="SSF81343">
    <property type="entry name" value="Fumarate reductase respiratory complex transmembrane subunits"/>
    <property type="match status" value="1"/>
</dbReference>
<keyword evidence="5 12" id="KW-0999">Mitochondrion inner membrane</keyword>
<evidence type="ECO:0000256" key="8">
    <source>
        <dbReference type="ARBA" id="ARBA00023128"/>
    </source>
</evidence>
<protein>
    <recommendedName>
        <fullName evidence="12">Succinate dehydrogenase [ubiquinone] cytochrome b small subunit</fullName>
    </recommendedName>
</protein>
<evidence type="ECO:0000256" key="6">
    <source>
        <dbReference type="ARBA" id="ARBA00022946"/>
    </source>
</evidence>
<dbReference type="GO" id="GO:0005743">
    <property type="term" value="C:mitochondrial inner membrane"/>
    <property type="evidence" value="ECO:0007669"/>
    <property type="project" value="UniProtKB-SubCell"/>
</dbReference>
<dbReference type="Proteomes" id="UP001310594">
    <property type="component" value="Unassembled WGS sequence"/>
</dbReference>
<feature type="binding site" evidence="10">
    <location>
        <position position="129"/>
    </location>
    <ligand>
        <name>a ubiquinone</name>
        <dbReference type="ChEBI" id="CHEBI:16389"/>
        <note>ligand shared with IP/SDHB</note>
    </ligand>
</feature>
<keyword evidence="4" id="KW-0812">Transmembrane</keyword>
<dbReference type="GO" id="GO:0006099">
    <property type="term" value="P:tricarboxylic acid cycle"/>
    <property type="evidence" value="ECO:0007669"/>
    <property type="project" value="TreeGrafter"/>
</dbReference>
<comment type="caution">
    <text evidence="13">The sequence shown here is derived from an EMBL/GenBank/DDBJ whole genome shotgun (WGS) entry which is preliminary data.</text>
</comment>
<sequence>MASALRPTLLRQAFAAPTSRVTSAAFRPRQQLIQRAPLAAFQTSSKRSILPALPQRLDGTVNDAVKLPPSEPTHGNYHWTAERLISAAILPLTVAPFAAGSLSPLIDGTFIGLIMVHSYIGFQSAITDYLPKWRVPFWRKAADWANLLALVVVGWGWYEFETNDVGLTAGITRIWKAGSVAEGTA</sequence>
<evidence type="ECO:0000256" key="7">
    <source>
        <dbReference type="ARBA" id="ARBA00022989"/>
    </source>
</evidence>
<keyword evidence="11" id="KW-0408">Iron</keyword>
<keyword evidence="9 12" id="KW-0472">Membrane</keyword>
<proteinExistence type="inferred from homology"/>
<dbReference type="GO" id="GO:0048039">
    <property type="term" value="F:ubiquinone binding"/>
    <property type="evidence" value="ECO:0007669"/>
    <property type="project" value="TreeGrafter"/>
</dbReference>
<dbReference type="PANTHER" id="PTHR13337:SF2">
    <property type="entry name" value="SUCCINATE DEHYDROGENASE [UBIQUINONE] CYTOCHROME B SMALL SUBUNIT, MITOCHONDRIAL"/>
    <property type="match status" value="1"/>
</dbReference>
<keyword evidence="11" id="KW-0479">Metal-binding</keyword>
<evidence type="ECO:0000256" key="11">
    <source>
        <dbReference type="PIRSR" id="PIRSR607992-2"/>
    </source>
</evidence>
<gene>
    <name evidence="13" type="primary">SDH4</name>
    <name evidence="13" type="ORF">LTR97_005531</name>
</gene>
<dbReference type="GO" id="GO:0020037">
    <property type="term" value="F:heme binding"/>
    <property type="evidence" value="ECO:0007669"/>
    <property type="project" value="TreeGrafter"/>
</dbReference>
<evidence type="ECO:0000256" key="3">
    <source>
        <dbReference type="ARBA" id="ARBA00022448"/>
    </source>
</evidence>
<dbReference type="Pfam" id="PF05328">
    <property type="entry name" value="CybS"/>
    <property type="match status" value="1"/>
</dbReference>
<dbReference type="InterPro" id="IPR034804">
    <property type="entry name" value="SQR/QFR_C/D"/>
</dbReference>
<evidence type="ECO:0000313" key="14">
    <source>
        <dbReference type="Proteomes" id="UP001310594"/>
    </source>
</evidence>
<evidence type="ECO:0000256" key="1">
    <source>
        <dbReference type="ARBA" id="ARBA00004448"/>
    </source>
</evidence>
<reference evidence="13" key="1">
    <citation type="submission" date="2023-08" db="EMBL/GenBank/DDBJ databases">
        <title>Black Yeasts Isolated from many extreme environments.</title>
        <authorList>
            <person name="Coleine C."/>
            <person name="Stajich J.E."/>
            <person name="Selbmann L."/>
        </authorList>
    </citation>
    <scope>NUCLEOTIDE SEQUENCE</scope>
    <source>
        <strain evidence="13">CCFEE 5810</strain>
    </source>
</reference>
<dbReference type="PANTHER" id="PTHR13337">
    <property type="entry name" value="SUCCINATE DEHYDROGENASE"/>
    <property type="match status" value="1"/>
</dbReference>
<comment type="subcellular location">
    <subcellularLocation>
        <location evidence="1 12">Mitochondrion inner membrane</location>
        <topology evidence="1 12">Multi-pass membrane protein</topology>
    </subcellularLocation>
</comment>
<dbReference type="GO" id="GO:0006121">
    <property type="term" value="P:mitochondrial electron transport, succinate to ubiquinone"/>
    <property type="evidence" value="ECO:0007669"/>
    <property type="project" value="TreeGrafter"/>
</dbReference>
<dbReference type="GO" id="GO:0046872">
    <property type="term" value="F:metal ion binding"/>
    <property type="evidence" value="ECO:0007669"/>
    <property type="project" value="UniProtKB-KW"/>
</dbReference>
<dbReference type="AlphaFoldDB" id="A0AAN8A399"/>
<keyword evidence="3" id="KW-0813">Transport</keyword>
<evidence type="ECO:0000256" key="2">
    <source>
        <dbReference type="ARBA" id="ARBA00007294"/>
    </source>
</evidence>
<keyword evidence="7" id="KW-1133">Transmembrane helix</keyword>
<dbReference type="EMBL" id="JAVRQU010000007">
    <property type="protein sequence ID" value="KAK5701012.1"/>
    <property type="molecule type" value="Genomic_DNA"/>
</dbReference>
<evidence type="ECO:0000256" key="10">
    <source>
        <dbReference type="PIRSR" id="PIRSR607992-1"/>
    </source>
</evidence>
<evidence type="ECO:0000256" key="5">
    <source>
        <dbReference type="ARBA" id="ARBA00022792"/>
    </source>
</evidence>
<name>A0AAN8A399_9PEZI</name>
<organism evidence="13 14">
    <name type="scientific">Elasticomyces elasticus</name>
    <dbReference type="NCBI Taxonomy" id="574655"/>
    <lineage>
        <taxon>Eukaryota</taxon>
        <taxon>Fungi</taxon>
        <taxon>Dikarya</taxon>
        <taxon>Ascomycota</taxon>
        <taxon>Pezizomycotina</taxon>
        <taxon>Dothideomycetes</taxon>
        <taxon>Dothideomycetidae</taxon>
        <taxon>Mycosphaerellales</taxon>
        <taxon>Teratosphaeriaceae</taxon>
        <taxon>Elasticomyces</taxon>
    </lineage>
</organism>
<accession>A0AAN8A399</accession>
<dbReference type="CDD" id="cd03496">
    <property type="entry name" value="SQR_TypeC_CybS"/>
    <property type="match status" value="1"/>
</dbReference>
<keyword evidence="8 12" id="KW-0496">Mitochondrion</keyword>
<evidence type="ECO:0000256" key="4">
    <source>
        <dbReference type="ARBA" id="ARBA00022692"/>
    </source>
</evidence>
<keyword evidence="6 12" id="KW-0809">Transit peptide</keyword>
<evidence type="ECO:0000256" key="12">
    <source>
        <dbReference type="RuleBase" id="RU364031"/>
    </source>
</evidence>
<evidence type="ECO:0000313" key="13">
    <source>
        <dbReference type="EMBL" id="KAK5701012.1"/>
    </source>
</evidence>
<dbReference type="Gene3D" id="1.20.1300.10">
    <property type="entry name" value="Fumarate reductase/succinate dehydrogenase, transmembrane subunit"/>
    <property type="match status" value="1"/>
</dbReference>
<dbReference type="InterPro" id="IPR007992">
    <property type="entry name" value="CybS"/>
</dbReference>